<organism evidence="1 2">
    <name type="scientific">Zasmidium cellare</name>
    <name type="common">Wine cellar mold</name>
    <name type="synonym">Racodium cellare</name>
    <dbReference type="NCBI Taxonomy" id="395010"/>
    <lineage>
        <taxon>Eukaryota</taxon>
        <taxon>Fungi</taxon>
        <taxon>Dikarya</taxon>
        <taxon>Ascomycota</taxon>
        <taxon>Pezizomycotina</taxon>
        <taxon>Dothideomycetes</taxon>
        <taxon>Dothideomycetidae</taxon>
        <taxon>Mycosphaerellales</taxon>
        <taxon>Mycosphaerellaceae</taxon>
        <taxon>Zasmidium</taxon>
    </lineage>
</organism>
<reference evidence="1 2" key="1">
    <citation type="journal article" date="2023" name="G3 (Bethesda)">
        <title>A chromosome-level genome assembly of Zasmidium syzygii isolated from banana leaves.</title>
        <authorList>
            <person name="van Westerhoven A.C."/>
            <person name="Mehrabi R."/>
            <person name="Talebi R."/>
            <person name="Steentjes M.B.F."/>
            <person name="Corcolon B."/>
            <person name="Chong P.A."/>
            <person name="Kema G.H.J."/>
            <person name="Seidl M.F."/>
        </authorList>
    </citation>
    <scope>NUCLEOTIDE SEQUENCE [LARGE SCALE GENOMIC DNA]</scope>
    <source>
        <strain evidence="1 2">P124</strain>
    </source>
</reference>
<gene>
    <name evidence="1" type="ORF">PRZ48_014122</name>
</gene>
<name>A0ABR0E0J7_ZASCE</name>
<accession>A0ABR0E0J7</accession>
<evidence type="ECO:0000313" key="1">
    <source>
        <dbReference type="EMBL" id="KAK4494766.1"/>
    </source>
</evidence>
<keyword evidence="2" id="KW-1185">Reference proteome</keyword>
<evidence type="ECO:0000313" key="2">
    <source>
        <dbReference type="Proteomes" id="UP001305779"/>
    </source>
</evidence>
<dbReference type="Proteomes" id="UP001305779">
    <property type="component" value="Unassembled WGS sequence"/>
</dbReference>
<comment type="caution">
    <text evidence="1">The sequence shown here is derived from an EMBL/GenBank/DDBJ whole genome shotgun (WGS) entry which is preliminary data.</text>
</comment>
<dbReference type="EMBL" id="JAXOVC010000013">
    <property type="protein sequence ID" value="KAK4494766.1"/>
    <property type="molecule type" value="Genomic_DNA"/>
</dbReference>
<sequence length="158" mass="17421">MAVLPYQEYIKHSSINDADVKWTGMPLVSAVSSARLVIEGPVIDVSLQVAAGGEKFNPRYFVVGNATVSHGPRESSPIPWSVAAQFDAFDQPSKASYRCLLVSTRAHREIEAYREIFLILEPEAGSMSTSMYRRIGIGCFLGKCVEFGNAKKERVHLV</sequence>
<protein>
    <submittedName>
        <fullName evidence="1">Uncharacterized protein</fullName>
    </submittedName>
</protein>
<proteinExistence type="predicted"/>